<keyword evidence="1" id="KW-0694">RNA-binding</keyword>
<dbReference type="AlphaFoldDB" id="A0A813J4S4"/>
<dbReference type="Gene3D" id="3.30.70.330">
    <property type="match status" value="2"/>
</dbReference>
<evidence type="ECO:0000256" key="1">
    <source>
        <dbReference type="PROSITE-ProRule" id="PRU00176"/>
    </source>
</evidence>
<organism evidence="3 4">
    <name type="scientific">Polarella glacialis</name>
    <name type="common">Dinoflagellate</name>
    <dbReference type="NCBI Taxonomy" id="89957"/>
    <lineage>
        <taxon>Eukaryota</taxon>
        <taxon>Sar</taxon>
        <taxon>Alveolata</taxon>
        <taxon>Dinophyceae</taxon>
        <taxon>Suessiales</taxon>
        <taxon>Suessiaceae</taxon>
        <taxon>Polarella</taxon>
    </lineage>
</organism>
<dbReference type="GO" id="GO:0003723">
    <property type="term" value="F:RNA binding"/>
    <property type="evidence" value="ECO:0007669"/>
    <property type="project" value="UniProtKB-UniRule"/>
</dbReference>
<dbReference type="EMBL" id="CAJNNW010021633">
    <property type="protein sequence ID" value="CAE8668276.1"/>
    <property type="molecule type" value="Genomic_DNA"/>
</dbReference>
<evidence type="ECO:0000313" key="4">
    <source>
        <dbReference type="Proteomes" id="UP000626109"/>
    </source>
</evidence>
<sequence>MAQHMKNSLFVRNLSPDVTESILREVFAQCDEIDKVSFKPYPNNASQFFAQIDFRTSAGVAEGSKLSDTKILGVACSCGVIDPIQQAEQGRSLVLAGIQGDDEESLAAQEREIQADHLRKAKEAAEEQRMRTVHVAGIAQDAKVENLRLLCATFGEVTQIRIDKDDKGVAFGLVEFADRNVAH</sequence>
<dbReference type="InterPro" id="IPR035979">
    <property type="entry name" value="RBD_domain_sf"/>
</dbReference>
<evidence type="ECO:0000259" key="2">
    <source>
        <dbReference type="PROSITE" id="PS50102"/>
    </source>
</evidence>
<accession>A0A813J4S4</accession>
<dbReference type="InterPro" id="IPR012677">
    <property type="entry name" value="Nucleotide-bd_a/b_plait_sf"/>
</dbReference>
<dbReference type="PANTHER" id="PTHR32343">
    <property type="entry name" value="SERINE/ARGININE-RICH SPLICING FACTOR"/>
    <property type="match status" value="1"/>
</dbReference>
<dbReference type="SUPFAM" id="SSF54928">
    <property type="entry name" value="RNA-binding domain, RBD"/>
    <property type="match status" value="1"/>
</dbReference>
<name>A0A813J4S4_POLGL</name>
<feature type="domain" description="RRM" evidence="2">
    <location>
        <begin position="7"/>
        <end position="100"/>
    </location>
</feature>
<comment type="caution">
    <text evidence="3">The sequence shown here is derived from an EMBL/GenBank/DDBJ whole genome shotgun (WGS) entry which is preliminary data.</text>
</comment>
<proteinExistence type="predicted"/>
<feature type="domain" description="RRM" evidence="2">
    <location>
        <begin position="131"/>
        <end position="183"/>
    </location>
</feature>
<dbReference type="InterPro" id="IPR000504">
    <property type="entry name" value="RRM_dom"/>
</dbReference>
<dbReference type="Pfam" id="PF00076">
    <property type="entry name" value="RRM_1"/>
    <property type="match status" value="1"/>
</dbReference>
<dbReference type="CDD" id="cd00590">
    <property type="entry name" value="RRM_SF"/>
    <property type="match status" value="2"/>
</dbReference>
<reference evidence="3" key="1">
    <citation type="submission" date="2021-02" db="EMBL/GenBank/DDBJ databases">
        <authorList>
            <person name="Dougan E. K."/>
            <person name="Rhodes N."/>
            <person name="Thang M."/>
            <person name="Chan C."/>
        </authorList>
    </citation>
    <scope>NUCLEOTIDE SEQUENCE</scope>
</reference>
<dbReference type="PROSITE" id="PS50102">
    <property type="entry name" value="RRM"/>
    <property type="match status" value="2"/>
</dbReference>
<protein>
    <recommendedName>
        <fullName evidence="2">RRM domain-containing protein</fullName>
    </recommendedName>
</protein>
<dbReference type="SMART" id="SM00360">
    <property type="entry name" value="RRM"/>
    <property type="match status" value="1"/>
</dbReference>
<evidence type="ECO:0000313" key="3">
    <source>
        <dbReference type="EMBL" id="CAE8668276.1"/>
    </source>
</evidence>
<gene>
    <name evidence="3" type="ORF">PGLA2088_LOCUS16869</name>
</gene>
<feature type="non-terminal residue" evidence="3">
    <location>
        <position position="183"/>
    </location>
</feature>
<dbReference type="Proteomes" id="UP000626109">
    <property type="component" value="Unassembled WGS sequence"/>
</dbReference>